<name>A0A3M2VY14_PSEYM</name>
<evidence type="ECO:0000256" key="5">
    <source>
        <dbReference type="ARBA" id="ARBA00047942"/>
    </source>
</evidence>
<evidence type="ECO:0000259" key="7">
    <source>
        <dbReference type="Pfam" id="PF18135"/>
    </source>
</evidence>
<dbReference type="GO" id="GO:0032259">
    <property type="term" value="P:methylation"/>
    <property type="evidence" value="ECO:0007669"/>
    <property type="project" value="UniProtKB-KW"/>
</dbReference>
<evidence type="ECO:0000313" key="9">
    <source>
        <dbReference type="Proteomes" id="UP000282378"/>
    </source>
</evidence>
<organism evidence="8 9">
    <name type="scientific">Pseudomonas syringae pv. maculicola</name>
    <dbReference type="NCBI Taxonomy" id="59511"/>
    <lineage>
        <taxon>Bacteria</taxon>
        <taxon>Pseudomonadati</taxon>
        <taxon>Pseudomonadota</taxon>
        <taxon>Gammaproteobacteria</taxon>
        <taxon>Pseudomonadales</taxon>
        <taxon>Pseudomonadaceae</taxon>
        <taxon>Pseudomonas</taxon>
    </lineage>
</organism>
<dbReference type="InterPro" id="IPR041635">
    <property type="entry name" value="Type_ISP_LLaBIII_C"/>
</dbReference>
<gene>
    <name evidence="8" type="ORF">APX70_05994</name>
</gene>
<reference evidence="8 9" key="1">
    <citation type="submission" date="2018-08" db="EMBL/GenBank/DDBJ databases">
        <title>Recombination of ecologically and evolutionarily significant loci maintains genetic cohesion in the Pseudomonas syringae species complex.</title>
        <authorList>
            <person name="Dillon M."/>
            <person name="Thakur S."/>
            <person name="Almeida R.N.D."/>
            <person name="Weir B.S."/>
            <person name="Guttman D.S."/>
        </authorList>
    </citation>
    <scope>NUCLEOTIDE SEQUENCE [LARGE SCALE GENOMIC DNA]</scope>
    <source>
        <strain evidence="8 9">88_10</strain>
    </source>
</reference>
<comment type="catalytic activity">
    <reaction evidence="5">
        <text>a 2'-deoxyadenosine in DNA + S-adenosyl-L-methionine = an N(6)-methyl-2'-deoxyadenosine in DNA + S-adenosyl-L-homocysteine + H(+)</text>
        <dbReference type="Rhea" id="RHEA:15197"/>
        <dbReference type="Rhea" id="RHEA-COMP:12418"/>
        <dbReference type="Rhea" id="RHEA-COMP:12419"/>
        <dbReference type="ChEBI" id="CHEBI:15378"/>
        <dbReference type="ChEBI" id="CHEBI:57856"/>
        <dbReference type="ChEBI" id="CHEBI:59789"/>
        <dbReference type="ChEBI" id="CHEBI:90615"/>
        <dbReference type="ChEBI" id="CHEBI:90616"/>
        <dbReference type="EC" id="2.1.1.72"/>
    </reaction>
</comment>
<evidence type="ECO:0000256" key="4">
    <source>
        <dbReference type="ARBA" id="ARBA00022691"/>
    </source>
</evidence>
<evidence type="ECO:0000256" key="2">
    <source>
        <dbReference type="ARBA" id="ARBA00022603"/>
    </source>
</evidence>
<comment type="caution">
    <text evidence="8">The sequence shown here is derived from an EMBL/GenBank/DDBJ whole genome shotgun (WGS) entry which is preliminary data.</text>
</comment>
<dbReference type="Gene3D" id="3.40.50.150">
    <property type="entry name" value="Vaccinia Virus protein VP39"/>
    <property type="match status" value="1"/>
</dbReference>
<dbReference type="Pfam" id="PF18135">
    <property type="entry name" value="Type_ISP_C"/>
    <property type="match status" value="1"/>
</dbReference>
<dbReference type="GO" id="GO:0009007">
    <property type="term" value="F:site-specific DNA-methyltransferase (adenine-specific) activity"/>
    <property type="evidence" value="ECO:0007669"/>
    <property type="project" value="UniProtKB-EC"/>
</dbReference>
<feature type="domain" description="Type ISP restriction-modification enzyme LLaBIII C-terminal specificity" evidence="7">
    <location>
        <begin position="404"/>
        <end position="722"/>
    </location>
</feature>
<dbReference type="EMBL" id="RBNL01003809">
    <property type="protein sequence ID" value="RML44146.1"/>
    <property type="molecule type" value="Genomic_DNA"/>
</dbReference>
<dbReference type="InterPro" id="IPR050953">
    <property type="entry name" value="N4_N6_ade-DNA_methylase"/>
</dbReference>
<evidence type="ECO:0000313" key="8">
    <source>
        <dbReference type="EMBL" id="RML44146.1"/>
    </source>
</evidence>
<keyword evidence="4" id="KW-0949">S-adenosyl-L-methionine</keyword>
<protein>
    <recommendedName>
        <fullName evidence="1">site-specific DNA-methyltransferase (adenine-specific)</fullName>
        <ecNumber evidence="1">2.1.1.72</ecNumber>
    </recommendedName>
</protein>
<dbReference type="PRINTS" id="PR00507">
    <property type="entry name" value="N12N6MTFRASE"/>
</dbReference>
<dbReference type="SUPFAM" id="SSF53335">
    <property type="entry name" value="S-adenosyl-L-methionine-dependent methyltransferases"/>
    <property type="match status" value="1"/>
</dbReference>
<sequence length="744" mass="84480">MHFYETFLAAYNPTKRKARGVWYTPEPVVNFIVRAVDSVLQKEFNLEEGLADLSKIIVDWDSGQNDKKGKPIKFKKEVHRVQVLDPATGTGTFLAEAIKQIAPKVKETGAGVWSKYIEEDLIPRLHGFELLMASYAMCHTKLDMVLTELGYKPTNNPPRLSVFLTNSLEEGERDVRDLFMAQWLTREAREANTIKRQAPIMCVIGNPPYSGESANKGEWISGLLNAYKVEPGGKQKLQERNSKWLNDDYVKFIRLAEQAIAKNGDGILGYITNNGYLDNPTFRGMRWHLLTTFDKIYVLDLHGSSKKKEVSPDGSPDKNVFDIQQGVSVIIAVRQKNGKGKKELASLFHRDLWGSRNSKYEALWDMKLEDKAWTEIIPTLPNLLFTPQNQDLKQRYDEGFSIVDFMPLRSVGIVTARDALTIDMDKDRLWARVKDFSELGVDEARAKYKLGPDAQDWKVASAQKDTKENLCEDLLVKMAYRPYDIRWTYYTGTSRGFHCRPRAEVMKHMAGKDNLALCIPGQSKDGVGGFIVSSVAGHKTFSAYDINSLFPLYVYSADGDGRAYNFEPTLLHKLQNVAGKKGAASPSEAEIFDYIYAVLNWTPYKNTYNEFLRQDFPRIPWPESPEFFSSMALFGKRFREMHLLVPGALGSAIYPFIGDGDAIVENVKFDGSKIWINAEQYFDNVNLEIWSFLVGGYQPLAKWLKDRKGHPLAYADIKYYQSMLKSIAGTISVRNEMPDYGSVL</sequence>
<evidence type="ECO:0000259" key="6">
    <source>
        <dbReference type="Pfam" id="PF07669"/>
    </source>
</evidence>
<accession>A0A3M2VY14</accession>
<dbReference type="InterPro" id="IPR029063">
    <property type="entry name" value="SAM-dependent_MTases_sf"/>
</dbReference>
<dbReference type="PANTHER" id="PTHR33841:SF1">
    <property type="entry name" value="DNA METHYLTRANSFERASE A"/>
    <property type="match status" value="1"/>
</dbReference>
<evidence type="ECO:0000256" key="1">
    <source>
        <dbReference type="ARBA" id="ARBA00011900"/>
    </source>
</evidence>
<dbReference type="Pfam" id="PF07669">
    <property type="entry name" value="Eco57I"/>
    <property type="match status" value="1"/>
</dbReference>
<dbReference type="Proteomes" id="UP000282378">
    <property type="component" value="Unassembled WGS sequence"/>
</dbReference>
<dbReference type="EC" id="2.1.1.72" evidence="1"/>
<keyword evidence="2 8" id="KW-0489">Methyltransferase</keyword>
<dbReference type="GO" id="GO:0006304">
    <property type="term" value="P:DNA modification"/>
    <property type="evidence" value="ECO:0007669"/>
    <property type="project" value="InterPro"/>
</dbReference>
<dbReference type="InterPro" id="IPR011639">
    <property type="entry name" value="MethylTrfase_TaqI-like_dom"/>
</dbReference>
<keyword evidence="3 8" id="KW-0808">Transferase</keyword>
<feature type="domain" description="Type II methyltransferase M.TaqI-like" evidence="6">
    <location>
        <begin position="202"/>
        <end position="298"/>
    </location>
</feature>
<proteinExistence type="predicted"/>
<evidence type="ECO:0000256" key="3">
    <source>
        <dbReference type="ARBA" id="ARBA00022679"/>
    </source>
</evidence>
<dbReference type="PANTHER" id="PTHR33841">
    <property type="entry name" value="DNA METHYLTRANSFERASE YEEA-RELATED"/>
    <property type="match status" value="1"/>
</dbReference>
<dbReference type="AlphaFoldDB" id="A0A3M2VY14"/>